<dbReference type="InterPro" id="IPR036526">
    <property type="entry name" value="C-N_Hydrolase_sf"/>
</dbReference>
<feature type="binding site" evidence="7">
    <location>
        <position position="197"/>
    </location>
    <ligand>
        <name>L-glutamine</name>
        <dbReference type="ChEBI" id="CHEBI:58359"/>
    </ligand>
</feature>
<protein>
    <recommendedName>
        <fullName evidence="7 8">Glutamine-dependent NAD(+) synthetase</fullName>
        <ecNumber evidence="7 8">6.3.5.1</ecNumber>
    </recommendedName>
    <alternativeName>
        <fullName evidence="7 8">NAD(+) synthase [glutamine-hydrolyzing]</fullName>
    </alternativeName>
</protein>
<dbReference type="PANTHER" id="PTHR23090">
    <property type="entry name" value="NH 3 /GLUTAMINE-DEPENDENT NAD + SYNTHETASE"/>
    <property type="match status" value="1"/>
</dbReference>
<comment type="similarity">
    <text evidence="9">Belongs to the NAD synthetase family.</text>
</comment>
<dbReference type="GO" id="GO:0003952">
    <property type="term" value="F:NAD+ synthase (glutamine-hydrolyzing) activity"/>
    <property type="evidence" value="ECO:0007669"/>
    <property type="project" value="UniProtKB-UniRule"/>
</dbReference>
<feature type="active site" description="Proton acceptor; for glutaminase activity" evidence="7">
    <location>
        <position position="46"/>
    </location>
</feature>
<dbReference type="GO" id="GO:0008795">
    <property type="term" value="F:NAD+ synthase activity"/>
    <property type="evidence" value="ECO:0007669"/>
    <property type="project" value="UniProtKB-UniRule"/>
</dbReference>
<dbReference type="EC" id="6.3.5.1" evidence="7 8"/>
<dbReference type="NCBIfam" id="TIGR00552">
    <property type="entry name" value="nadE"/>
    <property type="match status" value="1"/>
</dbReference>
<keyword evidence="4 7" id="KW-0547">Nucleotide-binding</keyword>
<reference evidence="11" key="1">
    <citation type="submission" date="2020-10" db="EMBL/GenBank/DDBJ databases">
        <authorList>
            <person name="Gilroy R."/>
        </authorList>
    </citation>
    <scope>NUCLEOTIDE SEQUENCE</scope>
    <source>
        <strain evidence="11">CHK188-20938</strain>
    </source>
</reference>
<dbReference type="Gene3D" id="3.40.50.620">
    <property type="entry name" value="HUPs"/>
    <property type="match status" value="1"/>
</dbReference>
<dbReference type="GO" id="GO:0005737">
    <property type="term" value="C:cytoplasm"/>
    <property type="evidence" value="ECO:0007669"/>
    <property type="project" value="InterPro"/>
</dbReference>
<reference evidence="11" key="2">
    <citation type="journal article" date="2021" name="PeerJ">
        <title>Extensive microbial diversity within the chicken gut microbiome revealed by metagenomics and culture.</title>
        <authorList>
            <person name="Gilroy R."/>
            <person name="Ravi A."/>
            <person name="Getino M."/>
            <person name="Pursley I."/>
            <person name="Horton D.L."/>
            <person name="Alikhan N.F."/>
            <person name="Baker D."/>
            <person name="Gharbi K."/>
            <person name="Hall N."/>
            <person name="Watson M."/>
            <person name="Adriaenssens E.M."/>
            <person name="Foster-Nyarko E."/>
            <person name="Jarju S."/>
            <person name="Secka A."/>
            <person name="Antonio M."/>
            <person name="Oren A."/>
            <person name="Chaudhuri R.R."/>
            <person name="La Ragione R."/>
            <person name="Hildebrand F."/>
            <person name="Pallen M.J."/>
        </authorList>
    </citation>
    <scope>NUCLEOTIDE SEQUENCE</scope>
    <source>
        <strain evidence="11">CHK188-20938</strain>
    </source>
</reference>
<feature type="active site" description="Nucleophile; for glutaminase activity" evidence="7">
    <location>
        <position position="170"/>
    </location>
</feature>
<evidence type="ECO:0000256" key="2">
    <source>
        <dbReference type="ARBA" id="ARBA00007145"/>
    </source>
</evidence>
<feature type="active site" description="For glutaminase activity" evidence="7">
    <location>
        <position position="115"/>
    </location>
</feature>
<feature type="binding site" evidence="7">
    <location>
        <position position="597"/>
    </location>
    <ligand>
        <name>deamido-NAD(+)</name>
        <dbReference type="ChEBI" id="CHEBI:58437"/>
        <note>ligand shared between two neighboring subunits</note>
    </ligand>
</feature>
<evidence type="ECO:0000256" key="5">
    <source>
        <dbReference type="ARBA" id="ARBA00022840"/>
    </source>
</evidence>
<evidence type="ECO:0000313" key="11">
    <source>
        <dbReference type="EMBL" id="HIV25389.1"/>
    </source>
</evidence>
<evidence type="ECO:0000256" key="3">
    <source>
        <dbReference type="ARBA" id="ARBA00022598"/>
    </source>
</evidence>
<comment type="function">
    <text evidence="7">Catalyzes the ATP-dependent amidation of deamido-NAD to form NAD. Uses L-glutamine as a nitrogen source.</text>
</comment>
<evidence type="ECO:0000256" key="7">
    <source>
        <dbReference type="HAMAP-Rule" id="MF_02090"/>
    </source>
</evidence>
<evidence type="ECO:0000259" key="10">
    <source>
        <dbReference type="PROSITE" id="PS50263"/>
    </source>
</evidence>
<dbReference type="Pfam" id="PF00795">
    <property type="entry name" value="CN_hydrolase"/>
    <property type="match status" value="1"/>
</dbReference>
<dbReference type="SUPFAM" id="SSF52402">
    <property type="entry name" value="Adenine nucleotide alpha hydrolases-like"/>
    <property type="match status" value="1"/>
</dbReference>
<name>A0A9D1TA24_9FIRM</name>
<dbReference type="GO" id="GO:0009435">
    <property type="term" value="P:NAD+ biosynthetic process"/>
    <property type="evidence" value="ECO:0007669"/>
    <property type="project" value="UniProtKB-UniRule"/>
</dbReference>
<dbReference type="EMBL" id="DVOO01000016">
    <property type="protein sequence ID" value="HIV25389.1"/>
    <property type="molecule type" value="Genomic_DNA"/>
</dbReference>
<dbReference type="PIRSF" id="PIRSF006630">
    <property type="entry name" value="NADS_GAT"/>
    <property type="match status" value="1"/>
</dbReference>
<keyword evidence="3 7" id="KW-0436">Ligase</keyword>
<comment type="caution">
    <text evidence="11">The sequence shown here is derived from an EMBL/GenBank/DDBJ whole genome shotgun (WGS) entry which is preliminary data.</text>
</comment>
<dbReference type="InterPro" id="IPR014445">
    <property type="entry name" value="Gln-dep_NAD_synthase"/>
</dbReference>
<dbReference type="CDD" id="cd07570">
    <property type="entry name" value="GAT_Gln-NAD-synth"/>
    <property type="match status" value="1"/>
</dbReference>
<dbReference type="AlphaFoldDB" id="A0A9D1TA24"/>
<comment type="catalytic activity">
    <reaction evidence="7 8">
        <text>deamido-NAD(+) + L-glutamine + ATP + H2O = L-glutamate + AMP + diphosphate + NAD(+) + H(+)</text>
        <dbReference type="Rhea" id="RHEA:24384"/>
        <dbReference type="ChEBI" id="CHEBI:15377"/>
        <dbReference type="ChEBI" id="CHEBI:15378"/>
        <dbReference type="ChEBI" id="CHEBI:29985"/>
        <dbReference type="ChEBI" id="CHEBI:30616"/>
        <dbReference type="ChEBI" id="CHEBI:33019"/>
        <dbReference type="ChEBI" id="CHEBI:57540"/>
        <dbReference type="ChEBI" id="CHEBI:58359"/>
        <dbReference type="ChEBI" id="CHEBI:58437"/>
        <dbReference type="ChEBI" id="CHEBI:456215"/>
        <dbReference type="EC" id="6.3.5.1"/>
    </reaction>
</comment>
<feature type="binding site" evidence="7">
    <location>
        <begin position="350"/>
        <end position="357"/>
    </location>
    <ligand>
        <name>ATP</name>
        <dbReference type="ChEBI" id="CHEBI:30616"/>
    </ligand>
</feature>
<dbReference type="CDD" id="cd00553">
    <property type="entry name" value="NAD_synthase"/>
    <property type="match status" value="1"/>
</dbReference>
<accession>A0A9D1TA24</accession>
<dbReference type="Proteomes" id="UP000824169">
    <property type="component" value="Unassembled WGS sequence"/>
</dbReference>
<keyword evidence="6 7" id="KW-0520">NAD</keyword>
<evidence type="ECO:0000256" key="4">
    <source>
        <dbReference type="ARBA" id="ARBA00022741"/>
    </source>
</evidence>
<dbReference type="Gene3D" id="3.60.110.10">
    <property type="entry name" value="Carbon-nitrogen hydrolase"/>
    <property type="match status" value="1"/>
</dbReference>
<keyword evidence="5 7" id="KW-0067">ATP-binding</keyword>
<organism evidence="11 12">
    <name type="scientific">Candidatus Scatomonas pullistercoris</name>
    <dbReference type="NCBI Taxonomy" id="2840920"/>
    <lineage>
        <taxon>Bacteria</taxon>
        <taxon>Bacillati</taxon>
        <taxon>Bacillota</taxon>
        <taxon>Clostridia</taxon>
        <taxon>Lachnospirales</taxon>
        <taxon>Lachnospiraceae</taxon>
        <taxon>Lachnospiraceae incertae sedis</taxon>
        <taxon>Candidatus Scatomonas</taxon>
    </lineage>
</organism>
<feature type="binding site" evidence="7">
    <location>
        <position position="465"/>
    </location>
    <ligand>
        <name>deamido-NAD(+)</name>
        <dbReference type="ChEBI" id="CHEBI:58437"/>
        <note>ligand shared between two neighboring subunits</note>
    </ligand>
</feature>
<dbReference type="Gene3D" id="1.10.10.1140">
    <property type="entry name" value="Glutamine-dependent NAD+ synthetase, C-terminal domain"/>
    <property type="match status" value="1"/>
</dbReference>
<dbReference type="NCBIfam" id="NF002730">
    <property type="entry name" value="PRK02628.1"/>
    <property type="match status" value="1"/>
</dbReference>
<feature type="binding site" evidence="7">
    <location>
        <position position="460"/>
    </location>
    <ligand>
        <name>ATP</name>
        <dbReference type="ChEBI" id="CHEBI:30616"/>
    </ligand>
</feature>
<sequence>MRQGFVKVAAATPKILVADCVENTRVILESIREMSRAGAKIMVLPELAVTGYTCSDLFWQEQLIWESERQLSRLLDETRGVDALIFVGMPMEIFGKLYNVAAVMNRGKLLGIVPKKYLPSYHEFYEGRHFTPGEEQTVWIEREGERIPFGMNLLFACRELPRLIVAAEICEDLWVPNPPSVSHALAGATVLVNLSASDEMTGKDTYRRELVRSQSARLVAGYIYADAGEGESSTDLVFGAQNMIAENGTILAEAERFKNQTICTELDVDRLVSERRRMTTYPAQRPEGYVTVPFSLVVGKTELTRTFSARPFVPSDQGDRDKRCDEILNIQAMGLKKRLEHTRCQSAVIGISGGLDSTLALLVAARAFDLLGLSRDKITAVTMPCFGTTDRTYQNACQLTRCLGASLREVDIREAVELHFRDIGQDPEKHDVTYENSQARERTQILMDIANQTGGLVIGTGDLSELALGWATYNGDHMSMYAVNASVPKTLVRHLVRYYADTCQEQELSRVLLDVLDTPVSPELLPPEDGKISQKTEELVGPYELHDFFLYYMLRAGFEPLKIFRIARRAFEGEYDSDTVLKWLKSFYRRFFAQQFKRSCLPDGPKVGSVAVSPRGDLRMPSDGCARIWLDQLEKL</sequence>
<evidence type="ECO:0000256" key="6">
    <source>
        <dbReference type="ARBA" id="ARBA00023027"/>
    </source>
</evidence>
<evidence type="ECO:0000256" key="8">
    <source>
        <dbReference type="PIRNR" id="PIRNR006630"/>
    </source>
</evidence>
<feature type="binding site" evidence="7">
    <location>
        <position position="121"/>
    </location>
    <ligand>
        <name>L-glutamine</name>
        <dbReference type="ChEBI" id="CHEBI:58359"/>
    </ligand>
</feature>
<evidence type="ECO:0000256" key="9">
    <source>
        <dbReference type="RuleBase" id="RU003811"/>
    </source>
</evidence>
<gene>
    <name evidence="7" type="primary">nadE</name>
    <name evidence="11" type="ORF">IAB71_06325</name>
</gene>
<dbReference type="PANTHER" id="PTHR23090:SF9">
    <property type="entry name" value="GLUTAMINE-DEPENDENT NAD(+) SYNTHETASE"/>
    <property type="match status" value="1"/>
</dbReference>
<dbReference type="InterPro" id="IPR014729">
    <property type="entry name" value="Rossmann-like_a/b/a_fold"/>
</dbReference>
<feature type="binding site" evidence="7">
    <location>
        <position position="436"/>
    </location>
    <ligand>
        <name>deamido-NAD(+)</name>
        <dbReference type="ChEBI" id="CHEBI:58437"/>
        <note>ligand shared between two neighboring subunits</note>
    </ligand>
</feature>
<dbReference type="InterPro" id="IPR022310">
    <property type="entry name" value="NAD/GMP_synthase"/>
</dbReference>
<evidence type="ECO:0000256" key="1">
    <source>
        <dbReference type="ARBA" id="ARBA00005188"/>
    </source>
</evidence>
<dbReference type="InterPro" id="IPR003694">
    <property type="entry name" value="NAD_synthase"/>
</dbReference>
<dbReference type="Pfam" id="PF02540">
    <property type="entry name" value="NAD_synthase"/>
    <property type="match status" value="1"/>
</dbReference>
<evidence type="ECO:0000313" key="12">
    <source>
        <dbReference type="Proteomes" id="UP000824169"/>
    </source>
</evidence>
<feature type="binding site" evidence="7">
    <location>
        <position position="203"/>
    </location>
    <ligand>
        <name>L-glutamine</name>
        <dbReference type="ChEBI" id="CHEBI:58359"/>
    </ligand>
</feature>
<dbReference type="SUPFAM" id="SSF56317">
    <property type="entry name" value="Carbon-nitrogen hydrolase"/>
    <property type="match status" value="1"/>
</dbReference>
<dbReference type="InterPro" id="IPR041856">
    <property type="entry name" value="NAD+_synth_C"/>
</dbReference>
<comment type="similarity">
    <text evidence="2 7 8">In the C-terminal section; belongs to the NAD synthetase family.</text>
</comment>
<dbReference type="InterPro" id="IPR003010">
    <property type="entry name" value="C-N_Hydrolase"/>
</dbReference>
<feature type="domain" description="CN hydrolase" evidence="10">
    <location>
        <begin position="6"/>
        <end position="270"/>
    </location>
</feature>
<dbReference type="GO" id="GO:0004359">
    <property type="term" value="F:glutaminase activity"/>
    <property type="evidence" value="ECO:0007669"/>
    <property type="project" value="InterPro"/>
</dbReference>
<dbReference type="GO" id="GO:0005524">
    <property type="term" value="F:ATP binding"/>
    <property type="evidence" value="ECO:0007669"/>
    <property type="project" value="UniProtKB-UniRule"/>
</dbReference>
<dbReference type="PROSITE" id="PS50263">
    <property type="entry name" value="CN_HYDROLASE"/>
    <property type="match status" value="1"/>
</dbReference>
<comment type="pathway">
    <text evidence="1 7 8">Cofactor biosynthesis; NAD(+) biosynthesis; NAD(+) from deamido-NAD(+) (L-Gln route): step 1/1.</text>
</comment>
<feature type="binding site" evidence="7">
    <location>
        <begin position="470"/>
        <end position="473"/>
    </location>
    <ligand>
        <name>deamido-NAD(+)</name>
        <dbReference type="ChEBI" id="CHEBI:58437"/>
        <note>ligand shared between two neighboring subunits</note>
    </ligand>
</feature>
<proteinExistence type="inferred from homology"/>
<dbReference type="HAMAP" id="MF_02090">
    <property type="entry name" value="NadE_glutamine_dep"/>
    <property type="match status" value="1"/>
</dbReference>